<feature type="binding site" evidence="5">
    <location>
        <position position="179"/>
    </location>
    <ligand>
        <name>substrate</name>
    </ligand>
</feature>
<organism evidence="6 7">
    <name type="scientific">Undibacterium jejuense</name>
    <dbReference type="NCBI Taxonomy" id="1344949"/>
    <lineage>
        <taxon>Bacteria</taxon>
        <taxon>Pseudomonadati</taxon>
        <taxon>Pseudomonadota</taxon>
        <taxon>Betaproteobacteria</taxon>
        <taxon>Burkholderiales</taxon>
        <taxon>Oxalobacteraceae</taxon>
        <taxon>Undibacterium</taxon>
    </lineage>
</organism>
<keyword evidence="7" id="KW-1185">Reference proteome</keyword>
<feature type="binding site" evidence="5">
    <location>
        <position position="81"/>
    </location>
    <ligand>
        <name>substrate</name>
    </ligand>
</feature>
<evidence type="ECO:0000313" key="6">
    <source>
        <dbReference type="EMBL" id="MBC3861066.1"/>
    </source>
</evidence>
<keyword evidence="2 5" id="KW-0831">Ubiquinone biosynthesis</keyword>
<dbReference type="GO" id="GO:0005829">
    <property type="term" value="C:cytosol"/>
    <property type="evidence" value="ECO:0007669"/>
    <property type="project" value="TreeGrafter"/>
</dbReference>
<comment type="caution">
    <text evidence="5">Lacks conserved residue(s) required for the propagation of feature annotation.</text>
</comment>
<keyword evidence="1 5" id="KW-0963">Cytoplasm</keyword>
<evidence type="ECO:0000256" key="1">
    <source>
        <dbReference type="ARBA" id="ARBA00022490"/>
    </source>
</evidence>
<dbReference type="InterPro" id="IPR007440">
    <property type="entry name" value="Chorismate--pyruvate_lyase"/>
</dbReference>
<evidence type="ECO:0000256" key="5">
    <source>
        <dbReference type="HAMAP-Rule" id="MF_01632"/>
    </source>
</evidence>
<dbReference type="EMBL" id="JACOFV010000002">
    <property type="protein sequence ID" value="MBC3861066.1"/>
    <property type="molecule type" value="Genomic_DNA"/>
</dbReference>
<comment type="subcellular location">
    <subcellularLocation>
        <location evidence="5">Cytoplasm</location>
    </subcellularLocation>
</comment>
<sequence length="208" mass="23378">MPNCSKAIRRSALAHWVEHVNTVETSPAMQDWLCNRNSLTARLVACCQQFRVQRLSQKQSRCLVDEFVEIGLSRPAKVHEREVLLRCDGVAMIYGHTVVPLSATASQWPLFRALGEKSLGSTLFNDPLVKRGVLSYARLHASHPLLQRIKREVPEVTATSLPARRSLFWRKGACLLVTEVFLPTISSLTLKEKAPLELSQQEPLVRTA</sequence>
<dbReference type="AlphaFoldDB" id="A0A923HJZ3"/>
<name>A0A923HJZ3_9BURK</name>
<proteinExistence type="inferred from homology"/>
<dbReference type="EC" id="4.1.3.40" evidence="5"/>
<comment type="similarity">
    <text evidence="5">Belongs to the UbiC family.</text>
</comment>
<dbReference type="GO" id="GO:0008813">
    <property type="term" value="F:chorismate lyase activity"/>
    <property type="evidence" value="ECO:0007669"/>
    <property type="project" value="UniProtKB-UniRule"/>
</dbReference>
<evidence type="ECO:0000313" key="7">
    <source>
        <dbReference type="Proteomes" id="UP000634011"/>
    </source>
</evidence>
<gene>
    <name evidence="5" type="primary">ubiC</name>
    <name evidence="6" type="ORF">H8K32_03055</name>
</gene>
<dbReference type="GO" id="GO:0006744">
    <property type="term" value="P:ubiquinone biosynthetic process"/>
    <property type="evidence" value="ECO:0007669"/>
    <property type="project" value="UniProtKB-UniRule"/>
</dbReference>
<accession>A0A923HJZ3</accession>
<dbReference type="Gene3D" id="3.40.1410.10">
    <property type="entry name" value="Chorismate lyase-like"/>
    <property type="match status" value="1"/>
</dbReference>
<protein>
    <recommendedName>
        <fullName evidence="5">Probable chorismate pyruvate-lyase</fullName>
        <shortName evidence="5">CL</shortName>
        <shortName evidence="5">CPL</shortName>
        <ecNumber evidence="5">4.1.3.40</ecNumber>
    </recommendedName>
</protein>
<keyword evidence="4 5" id="KW-0670">Pyruvate</keyword>
<comment type="caution">
    <text evidence="6">The sequence shown here is derived from an EMBL/GenBank/DDBJ whole genome shotgun (WGS) entry which is preliminary data.</text>
</comment>
<comment type="catalytic activity">
    <reaction evidence="5">
        <text>chorismate = 4-hydroxybenzoate + pyruvate</text>
        <dbReference type="Rhea" id="RHEA:16505"/>
        <dbReference type="ChEBI" id="CHEBI:15361"/>
        <dbReference type="ChEBI" id="CHEBI:17879"/>
        <dbReference type="ChEBI" id="CHEBI:29748"/>
        <dbReference type="EC" id="4.1.3.40"/>
    </reaction>
</comment>
<dbReference type="Pfam" id="PF04345">
    <property type="entry name" value="Chor_lyase"/>
    <property type="match status" value="1"/>
</dbReference>
<dbReference type="InterPro" id="IPR028978">
    <property type="entry name" value="Chorismate_lyase_/UTRA_dom_sf"/>
</dbReference>
<keyword evidence="3 5" id="KW-0456">Lyase</keyword>
<comment type="function">
    <text evidence="5">Removes the pyruvyl group from chorismate, with concomitant aromatization of the ring, to provide 4-hydroxybenzoate (4HB) for the ubiquinone pathway.</text>
</comment>
<dbReference type="HAMAP" id="MF_01632">
    <property type="entry name" value="UbiC"/>
    <property type="match status" value="1"/>
</dbReference>
<evidence type="ECO:0000256" key="4">
    <source>
        <dbReference type="ARBA" id="ARBA00023317"/>
    </source>
</evidence>
<reference evidence="6" key="1">
    <citation type="submission" date="2020-08" db="EMBL/GenBank/DDBJ databases">
        <title>Novel species isolated from subtropical streams in China.</title>
        <authorList>
            <person name="Lu H."/>
        </authorList>
    </citation>
    <scope>NUCLEOTIDE SEQUENCE</scope>
    <source>
        <strain evidence="6">KACC 12607</strain>
    </source>
</reference>
<feature type="binding site" evidence="5">
    <location>
        <position position="119"/>
    </location>
    <ligand>
        <name>substrate</name>
    </ligand>
</feature>
<dbReference type="PANTHER" id="PTHR38683:SF1">
    <property type="entry name" value="CHORISMATE PYRUVATE-LYASE"/>
    <property type="match status" value="1"/>
</dbReference>
<dbReference type="Proteomes" id="UP000634011">
    <property type="component" value="Unassembled WGS sequence"/>
</dbReference>
<evidence type="ECO:0000256" key="2">
    <source>
        <dbReference type="ARBA" id="ARBA00022688"/>
    </source>
</evidence>
<dbReference type="PANTHER" id="PTHR38683">
    <property type="entry name" value="CHORISMATE PYRUVATE-LYASE"/>
    <property type="match status" value="1"/>
</dbReference>
<evidence type="ECO:0000256" key="3">
    <source>
        <dbReference type="ARBA" id="ARBA00023239"/>
    </source>
</evidence>
<dbReference type="SUPFAM" id="SSF64288">
    <property type="entry name" value="Chorismate lyase-like"/>
    <property type="match status" value="1"/>
</dbReference>
<comment type="pathway">
    <text evidence="5">Cofactor biosynthesis; ubiquinone biosynthesis.</text>
</comment>
<dbReference type="GO" id="GO:0042866">
    <property type="term" value="P:pyruvate biosynthetic process"/>
    <property type="evidence" value="ECO:0007669"/>
    <property type="project" value="UniProtKB-UniRule"/>
</dbReference>